<proteinExistence type="predicted"/>
<name>A0A0C2N6T0_THEKT</name>
<reference evidence="1 2" key="1">
    <citation type="journal article" date="2014" name="Genome Biol. Evol.">
        <title>The genome of the myxosporean Thelohanellus kitauei shows adaptations to nutrient acquisition within its fish host.</title>
        <authorList>
            <person name="Yang Y."/>
            <person name="Xiong J."/>
            <person name="Zhou Z."/>
            <person name="Huo F."/>
            <person name="Miao W."/>
            <person name="Ran C."/>
            <person name="Liu Y."/>
            <person name="Zhang J."/>
            <person name="Feng J."/>
            <person name="Wang M."/>
            <person name="Wang M."/>
            <person name="Wang L."/>
            <person name="Yao B."/>
        </authorList>
    </citation>
    <scope>NUCLEOTIDE SEQUENCE [LARGE SCALE GENOMIC DNA]</scope>
    <source>
        <strain evidence="1">Wuqing</strain>
    </source>
</reference>
<dbReference type="Proteomes" id="UP000031668">
    <property type="component" value="Unassembled WGS sequence"/>
</dbReference>
<dbReference type="AlphaFoldDB" id="A0A0C2N6T0"/>
<sequence>MFTTQIKPKYIVLSARDSNVYLVLKATKSLENHHPELFQRRGTKIRQGHPSCYVMAARESGYSMRPQYTTKSIKKYILVHLYIFIEIPRLRIVFCQSINIV</sequence>
<organism evidence="1 2">
    <name type="scientific">Thelohanellus kitauei</name>
    <name type="common">Myxosporean</name>
    <dbReference type="NCBI Taxonomy" id="669202"/>
    <lineage>
        <taxon>Eukaryota</taxon>
        <taxon>Metazoa</taxon>
        <taxon>Cnidaria</taxon>
        <taxon>Myxozoa</taxon>
        <taxon>Myxosporea</taxon>
        <taxon>Bivalvulida</taxon>
        <taxon>Platysporina</taxon>
        <taxon>Myxobolidae</taxon>
        <taxon>Thelohanellus</taxon>
    </lineage>
</organism>
<keyword evidence="2" id="KW-1185">Reference proteome</keyword>
<gene>
    <name evidence="1" type="ORF">RF11_00784</name>
</gene>
<comment type="caution">
    <text evidence="1">The sequence shown here is derived from an EMBL/GenBank/DDBJ whole genome shotgun (WGS) entry which is preliminary data.</text>
</comment>
<evidence type="ECO:0000313" key="1">
    <source>
        <dbReference type="EMBL" id="KII72005.1"/>
    </source>
</evidence>
<protein>
    <submittedName>
        <fullName evidence="1">Uncharacterized protein</fullName>
    </submittedName>
</protein>
<dbReference type="EMBL" id="JWZT01001472">
    <property type="protein sequence ID" value="KII72005.1"/>
    <property type="molecule type" value="Genomic_DNA"/>
</dbReference>
<evidence type="ECO:0000313" key="2">
    <source>
        <dbReference type="Proteomes" id="UP000031668"/>
    </source>
</evidence>
<accession>A0A0C2N6T0</accession>